<dbReference type="Proteomes" id="UP000823388">
    <property type="component" value="Chromosome 9K"/>
</dbReference>
<keyword evidence="2" id="KW-1185">Reference proteome</keyword>
<name>A0A8T0P444_PANVG</name>
<accession>A0A8T0P444</accession>
<evidence type="ECO:0000313" key="1">
    <source>
        <dbReference type="EMBL" id="KAG2554982.1"/>
    </source>
</evidence>
<dbReference type="AlphaFoldDB" id="A0A8T0P444"/>
<gene>
    <name evidence="1" type="ORF">PVAP13_9KG573150</name>
</gene>
<organism evidence="1 2">
    <name type="scientific">Panicum virgatum</name>
    <name type="common">Blackwell switchgrass</name>
    <dbReference type="NCBI Taxonomy" id="38727"/>
    <lineage>
        <taxon>Eukaryota</taxon>
        <taxon>Viridiplantae</taxon>
        <taxon>Streptophyta</taxon>
        <taxon>Embryophyta</taxon>
        <taxon>Tracheophyta</taxon>
        <taxon>Spermatophyta</taxon>
        <taxon>Magnoliopsida</taxon>
        <taxon>Liliopsida</taxon>
        <taxon>Poales</taxon>
        <taxon>Poaceae</taxon>
        <taxon>PACMAD clade</taxon>
        <taxon>Panicoideae</taxon>
        <taxon>Panicodae</taxon>
        <taxon>Paniceae</taxon>
        <taxon>Panicinae</taxon>
        <taxon>Panicum</taxon>
        <taxon>Panicum sect. Hiantes</taxon>
    </lineage>
</organism>
<reference evidence="1 2" key="1">
    <citation type="submission" date="2020-05" db="EMBL/GenBank/DDBJ databases">
        <title>WGS assembly of Panicum virgatum.</title>
        <authorList>
            <person name="Lovell J.T."/>
            <person name="Jenkins J."/>
            <person name="Shu S."/>
            <person name="Juenger T.E."/>
            <person name="Schmutz J."/>
        </authorList>
    </citation>
    <scope>NUCLEOTIDE SEQUENCE [LARGE SCALE GENOMIC DNA]</scope>
    <source>
        <strain evidence="2">cv. AP13</strain>
    </source>
</reference>
<dbReference type="EMBL" id="CM029053">
    <property type="protein sequence ID" value="KAG2554982.1"/>
    <property type="molecule type" value="Genomic_DNA"/>
</dbReference>
<comment type="caution">
    <text evidence="1">The sequence shown here is derived from an EMBL/GenBank/DDBJ whole genome shotgun (WGS) entry which is preliminary data.</text>
</comment>
<evidence type="ECO:0000313" key="2">
    <source>
        <dbReference type="Proteomes" id="UP000823388"/>
    </source>
</evidence>
<protein>
    <submittedName>
        <fullName evidence="1">Uncharacterized protein</fullName>
    </submittedName>
</protein>
<sequence length="55" mass="6376">MPSPPLPSWPSRRDCSDQRWCRCPEPGLECLKRRGHIFNAFSHERFLLSICCVGC</sequence>
<proteinExistence type="predicted"/>